<dbReference type="PANTHER" id="PTHR12307:SF36">
    <property type="entry name" value="GLYCOGEN-BINDING SUBUNIT 76A"/>
    <property type="match status" value="1"/>
</dbReference>
<keyword evidence="1" id="KW-0732">Signal</keyword>
<feature type="domain" description="CBM21" evidence="2">
    <location>
        <begin position="17"/>
        <end position="126"/>
    </location>
</feature>
<name>A0ABY9X5F1_9BACT</name>
<dbReference type="Pfam" id="PF03370">
    <property type="entry name" value="CBM_21"/>
    <property type="match status" value="2"/>
</dbReference>
<evidence type="ECO:0000259" key="2">
    <source>
        <dbReference type="PROSITE" id="PS51159"/>
    </source>
</evidence>
<dbReference type="Gene3D" id="2.60.40.2440">
    <property type="entry name" value="Carbohydrate binding type-21 domain"/>
    <property type="match status" value="2"/>
</dbReference>
<protein>
    <recommendedName>
        <fullName evidence="2">CBM21 domain-containing protein</fullName>
    </recommendedName>
</protein>
<feature type="chain" id="PRO_5046370084" description="CBM21 domain-containing protein" evidence="1">
    <location>
        <begin position="22"/>
        <end position="244"/>
    </location>
</feature>
<organism evidence="3 4">
    <name type="scientific">Archangium minus</name>
    <dbReference type="NCBI Taxonomy" id="83450"/>
    <lineage>
        <taxon>Bacteria</taxon>
        <taxon>Pseudomonadati</taxon>
        <taxon>Myxococcota</taxon>
        <taxon>Myxococcia</taxon>
        <taxon>Myxococcales</taxon>
        <taxon>Cystobacterineae</taxon>
        <taxon>Archangiaceae</taxon>
        <taxon>Archangium</taxon>
    </lineage>
</organism>
<accession>A0ABY9X5F1</accession>
<dbReference type="InterPro" id="IPR050782">
    <property type="entry name" value="PP1_regulatory_subunit_3"/>
</dbReference>
<evidence type="ECO:0000313" key="4">
    <source>
        <dbReference type="Proteomes" id="UP001611383"/>
    </source>
</evidence>
<sequence>MKGVGLMAVLGLMLGASTALAAGEVQLVHVTSSQCPPTSGCYRTLYLRGIVEVQNIAYAKTVTVRYTAGNNVWTDAAANYVGPSTAGKELWSFDIATPNATRFALSYTVNSATYWDNNGGQDYRLADYQFDALLTYPDISGATGQRDTTKSAVVGNILVKNRSAQKTVTVKYTDNNWATTKTATATYVATLPSGVEYWAYEAPVSASAPSSNLQLSFVYTHAYGTTTDTNYGRYYRVVSNTVTR</sequence>
<feature type="signal peptide" evidence="1">
    <location>
        <begin position="1"/>
        <end position="21"/>
    </location>
</feature>
<dbReference type="PROSITE" id="PS51159">
    <property type="entry name" value="CBM21"/>
    <property type="match status" value="2"/>
</dbReference>
<keyword evidence="4" id="KW-1185">Reference proteome</keyword>
<dbReference type="InterPro" id="IPR005036">
    <property type="entry name" value="CBM21_dom"/>
</dbReference>
<evidence type="ECO:0000256" key="1">
    <source>
        <dbReference type="SAM" id="SignalP"/>
    </source>
</evidence>
<dbReference type="RefSeq" id="WP_395809757.1">
    <property type="nucleotide sequence ID" value="NZ_CP043494.1"/>
</dbReference>
<evidence type="ECO:0000313" key="3">
    <source>
        <dbReference type="EMBL" id="WNG50549.1"/>
    </source>
</evidence>
<dbReference type="Proteomes" id="UP001611383">
    <property type="component" value="Chromosome"/>
</dbReference>
<reference evidence="3 4" key="1">
    <citation type="submission" date="2019-08" db="EMBL/GenBank/DDBJ databases">
        <title>Archangium and Cystobacter genomes.</title>
        <authorList>
            <person name="Chen I.-C.K."/>
            <person name="Wielgoss S."/>
        </authorList>
    </citation>
    <scope>NUCLEOTIDE SEQUENCE [LARGE SCALE GENOMIC DNA]</scope>
    <source>
        <strain evidence="3 4">Cbm 6</strain>
    </source>
</reference>
<proteinExistence type="predicted"/>
<feature type="domain" description="CBM21" evidence="2">
    <location>
        <begin position="131"/>
        <end position="238"/>
    </location>
</feature>
<dbReference type="InterPro" id="IPR038175">
    <property type="entry name" value="CBM21_dom_sf"/>
</dbReference>
<dbReference type="PANTHER" id="PTHR12307">
    <property type="entry name" value="PROTEIN PHOSPHATASE 1 REGULATORY SUBUNIT"/>
    <property type="match status" value="1"/>
</dbReference>
<gene>
    <name evidence="3" type="ORF">F0U60_45305</name>
</gene>
<dbReference type="EMBL" id="CP043494">
    <property type="protein sequence ID" value="WNG50549.1"/>
    <property type="molecule type" value="Genomic_DNA"/>
</dbReference>